<dbReference type="EMBL" id="CP002130">
    <property type="protein sequence ID" value="AEI89281.1"/>
    <property type="molecule type" value="Genomic_DNA"/>
</dbReference>
<dbReference type="GO" id="GO:0004150">
    <property type="term" value="F:dihydroneopterin aldolase activity"/>
    <property type="evidence" value="ECO:0007669"/>
    <property type="project" value="UniProtKB-EC"/>
</dbReference>
<keyword evidence="3" id="KW-1185">Reference proteome</keyword>
<accession>F7XTS2</accession>
<dbReference type="GO" id="GO:0006760">
    <property type="term" value="P:folic acid-containing compound metabolic process"/>
    <property type="evidence" value="ECO:0007669"/>
    <property type="project" value="InterPro"/>
</dbReference>
<feature type="domain" description="Dihydroneopterin aldolase/epimerase" evidence="1">
    <location>
        <begin position="5"/>
        <end position="117"/>
    </location>
</feature>
<keyword evidence="2" id="KW-0456">Lyase</keyword>
<dbReference type="KEGG" id="mmn:midi_01001"/>
<evidence type="ECO:0000259" key="1">
    <source>
        <dbReference type="SMART" id="SM00905"/>
    </source>
</evidence>
<dbReference type="SUPFAM" id="SSF55620">
    <property type="entry name" value="Tetrahydrobiopterin biosynthesis enzymes-like"/>
    <property type="match status" value="1"/>
</dbReference>
<reference evidence="2 3" key="1">
    <citation type="journal article" date="2011" name="Mol. Biol. Evol.">
        <title>Phylogenomic evidence for the presence of a flagellum and cbb3 oxidase in the free-living mitochondrial ancestor.</title>
        <authorList>
            <person name="Sassera D."/>
            <person name="Lo N."/>
            <person name="Epis S."/>
            <person name="D'Auria G."/>
            <person name="Montagna M."/>
            <person name="Comandatore F."/>
            <person name="Horner D."/>
            <person name="Pereto J."/>
            <person name="Luciano A.M."/>
            <person name="Franciosi F."/>
            <person name="Ferri E."/>
            <person name="Crotti E."/>
            <person name="Bazzocchi C."/>
            <person name="Daffonchio D."/>
            <person name="Sacchi L."/>
            <person name="Moya A."/>
            <person name="Latorre A."/>
            <person name="Bandi C."/>
        </authorList>
    </citation>
    <scope>NUCLEOTIDE SEQUENCE [LARGE SCALE GENOMIC DNA]</scope>
    <source>
        <strain evidence="2 3">IricVA</strain>
    </source>
</reference>
<dbReference type="AlphaFoldDB" id="F7XTS2"/>
<organism evidence="2 3">
    <name type="scientific">Midichloria mitochondrii (strain IricVA)</name>
    <dbReference type="NCBI Taxonomy" id="696127"/>
    <lineage>
        <taxon>Bacteria</taxon>
        <taxon>Pseudomonadati</taxon>
        <taxon>Pseudomonadota</taxon>
        <taxon>Alphaproteobacteria</taxon>
        <taxon>Rickettsiales</taxon>
        <taxon>Candidatus Midichloriaceae</taxon>
        <taxon>Candidatus Midichloria</taxon>
    </lineage>
</organism>
<dbReference type="STRING" id="696127.midi_01001"/>
<protein>
    <submittedName>
        <fullName evidence="2">Putative dihydroneopterin aldolase</fullName>
        <ecNumber evidence="2">4.1.2.25</ecNumber>
    </submittedName>
</protein>
<gene>
    <name evidence="2" type="primary">floB</name>
    <name evidence="2" type="ordered locus">midi_01001</name>
</gene>
<dbReference type="Pfam" id="PF02152">
    <property type="entry name" value="FolB"/>
    <property type="match status" value="1"/>
</dbReference>
<dbReference type="InterPro" id="IPR043133">
    <property type="entry name" value="GTP-CH-I_C/QueF"/>
</dbReference>
<dbReference type="EC" id="4.1.2.25" evidence="2"/>
<name>F7XTS2_MIDMI</name>
<dbReference type="SMART" id="SM00905">
    <property type="entry name" value="FolB"/>
    <property type="match status" value="1"/>
</dbReference>
<dbReference type="OrthoDB" id="7161206at2"/>
<dbReference type="Proteomes" id="UP000006639">
    <property type="component" value="Chromosome"/>
</dbReference>
<dbReference type="Gene3D" id="3.30.1130.10">
    <property type="match status" value="1"/>
</dbReference>
<dbReference type="RefSeq" id="WP_013951479.1">
    <property type="nucleotide sequence ID" value="NC_015722.1"/>
</dbReference>
<evidence type="ECO:0000313" key="3">
    <source>
        <dbReference type="Proteomes" id="UP000006639"/>
    </source>
</evidence>
<dbReference type="InterPro" id="IPR006157">
    <property type="entry name" value="FolB_dom"/>
</dbReference>
<dbReference type="NCBIfam" id="TIGR00526">
    <property type="entry name" value="folB_dom"/>
    <property type="match status" value="1"/>
</dbReference>
<sequence length="125" mass="14579">MSYILSINKLPVLLSIGALDFERVAKQEVLLDIKVKSEERPRGCISDRLLDTTCYKELIEQILLFATTRHFNLIEHFAYEIMQLLKAKFLEESIIIEVTKFPIIANQKQNVSFRIQSDTFLEDLM</sequence>
<dbReference type="HOGENOM" id="CLU_112632_0_2_5"/>
<proteinExistence type="predicted"/>
<evidence type="ECO:0000313" key="2">
    <source>
        <dbReference type="EMBL" id="AEI89281.1"/>
    </source>
</evidence>